<sequence length="529" mass="59394">MGRLGPLTSQALGRSPYDDVVQGEGETDMRAPLQMYDERGRPVNPETRRINRDVIRSHNEVMLVIGVAEPDNGVNEAHALATRQHHQYEDYIGKRLLIVGRTIETACVWGVSGIRQRILLYKQFSRIPFHELISFQRSQQSISSYFFTGLPSFVICGVLKQAAFHSLKDISEWQKSFTVYIRIHLELYSFMQRVGLTEATSWVPHWKFFIPGSAVSPIYVPPFPTTSLSFSSVLSWLGATAVGAAPFVGFVLYGKIWVYATRQIWFKIYSKLPRPRNAKRAMREVPPPQPQPQTQTQPAPPPVNVPPSSDVPVGAAVEDQQLQTPTTPRAPNQDMPPLRRNSTVPEIPPQEPDFASDDEEPEDQISSATMISFDVEAVESSNNHHHHHRPSGVWSAELRPSVGDGGRAQMAVYRDTGLMRLPAIIACDALTISPSRILTGPLEAIVWLSLARNCAARGMPGAPPLSVLNELGWFAGFYWRNIIKLLGVEMVLWWLHGDLWGLWTMVADCFHITEEEWNRRHGIGVAEKQ</sequence>
<feature type="compositionally biased region" description="Acidic residues" evidence="1">
    <location>
        <begin position="354"/>
        <end position="363"/>
    </location>
</feature>
<protein>
    <submittedName>
        <fullName evidence="2">Uncharacterized protein</fullName>
    </submittedName>
</protein>
<dbReference type="AlphaFoldDB" id="A0AAN6S9W3"/>
<feature type="region of interest" description="Disordered" evidence="1">
    <location>
        <begin position="1"/>
        <end position="26"/>
    </location>
</feature>
<evidence type="ECO:0000313" key="3">
    <source>
        <dbReference type="Proteomes" id="UP001303473"/>
    </source>
</evidence>
<evidence type="ECO:0000313" key="2">
    <source>
        <dbReference type="EMBL" id="KAK3945186.1"/>
    </source>
</evidence>
<keyword evidence="3" id="KW-1185">Reference proteome</keyword>
<feature type="region of interest" description="Disordered" evidence="1">
    <location>
        <begin position="278"/>
        <end position="364"/>
    </location>
</feature>
<name>A0AAN6S9W3_9PEZI</name>
<proteinExistence type="predicted"/>
<dbReference type="Proteomes" id="UP001303473">
    <property type="component" value="Unassembled WGS sequence"/>
</dbReference>
<gene>
    <name evidence="2" type="ORF">QBC46DRAFT_373023</name>
</gene>
<organism evidence="2 3">
    <name type="scientific">Diplogelasinospora grovesii</name>
    <dbReference type="NCBI Taxonomy" id="303347"/>
    <lineage>
        <taxon>Eukaryota</taxon>
        <taxon>Fungi</taxon>
        <taxon>Dikarya</taxon>
        <taxon>Ascomycota</taxon>
        <taxon>Pezizomycotina</taxon>
        <taxon>Sordariomycetes</taxon>
        <taxon>Sordariomycetidae</taxon>
        <taxon>Sordariales</taxon>
        <taxon>Diplogelasinosporaceae</taxon>
        <taxon>Diplogelasinospora</taxon>
    </lineage>
</organism>
<feature type="region of interest" description="Disordered" evidence="1">
    <location>
        <begin position="379"/>
        <end position="398"/>
    </location>
</feature>
<evidence type="ECO:0000256" key="1">
    <source>
        <dbReference type="SAM" id="MobiDB-lite"/>
    </source>
</evidence>
<comment type="caution">
    <text evidence="2">The sequence shown here is derived from an EMBL/GenBank/DDBJ whole genome shotgun (WGS) entry which is preliminary data.</text>
</comment>
<feature type="compositionally biased region" description="Polar residues" evidence="1">
    <location>
        <begin position="320"/>
        <end position="330"/>
    </location>
</feature>
<dbReference type="EMBL" id="MU853756">
    <property type="protein sequence ID" value="KAK3945186.1"/>
    <property type="molecule type" value="Genomic_DNA"/>
</dbReference>
<accession>A0AAN6S9W3</accession>
<reference evidence="3" key="1">
    <citation type="journal article" date="2023" name="Mol. Phylogenet. Evol.">
        <title>Genome-scale phylogeny and comparative genomics of the fungal order Sordariales.</title>
        <authorList>
            <person name="Hensen N."/>
            <person name="Bonometti L."/>
            <person name="Westerberg I."/>
            <person name="Brannstrom I.O."/>
            <person name="Guillou S."/>
            <person name="Cros-Aarteil S."/>
            <person name="Calhoun S."/>
            <person name="Haridas S."/>
            <person name="Kuo A."/>
            <person name="Mondo S."/>
            <person name="Pangilinan J."/>
            <person name="Riley R."/>
            <person name="LaButti K."/>
            <person name="Andreopoulos B."/>
            <person name="Lipzen A."/>
            <person name="Chen C."/>
            <person name="Yan M."/>
            <person name="Daum C."/>
            <person name="Ng V."/>
            <person name="Clum A."/>
            <person name="Steindorff A."/>
            <person name="Ohm R.A."/>
            <person name="Martin F."/>
            <person name="Silar P."/>
            <person name="Natvig D.O."/>
            <person name="Lalanne C."/>
            <person name="Gautier V."/>
            <person name="Ament-Velasquez S.L."/>
            <person name="Kruys A."/>
            <person name="Hutchinson M.I."/>
            <person name="Powell A.J."/>
            <person name="Barry K."/>
            <person name="Miller A.N."/>
            <person name="Grigoriev I.V."/>
            <person name="Debuchy R."/>
            <person name="Gladieux P."/>
            <person name="Hiltunen Thoren M."/>
            <person name="Johannesson H."/>
        </authorList>
    </citation>
    <scope>NUCLEOTIDE SEQUENCE [LARGE SCALE GENOMIC DNA]</scope>
    <source>
        <strain evidence="3">CBS 340.73</strain>
    </source>
</reference>